<reference evidence="5" key="1">
    <citation type="submission" date="2021-02" db="EMBL/GenBank/DDBJ databases">
        <title>Draft genome sequence of Microbispora sp. RL4-1S isolated from rice leaves in Thailand.</title>
        <authorList>
            <person name="Muangham S."/>
            <person name="Duangmal K."/>
        </authorList>
    </citation>
    <scope>NUCLEOTIDE SEQUENCE</scope>
    <source>
        <strain evidence="5">RL4-1S</strain>
    </source>
</reference>
<dbReference type="Proteomes" id="UP000674234">
    <property type="component" value="Unassembled WGS sequence"/>
</dbReference>
<dbReference type="InterPro" id="IPR028082">
    <property type="entry name" value="Peripla_BP_I"/>
</dbReference>
<dbReference type="SUPFAM" id="SSF53822">
    <property type="entry name" value="Periplasmic binding protein-like I"/>
    <property type="match status" value="1"/>
</dbReference>
<dbReference type="Gene3D" id="3.40.50.2300">
    <property type="match status" value="2"/>
</dbReference>
<evidence type="ECO:0000256" key="2">
    <source>
        <dbReference type="ARBA" id="ARBA00023125"/>
    </source>
</evidence>
<feature type="domain" description="Transcriptional regulator LacI/GalR-like sensor" evidence="4">
    <location>
        <begin position="6"/>
        <end position="71"/>
    </location>
</feature>
<evidence type="ECO:0000256" key="3">
    <source>
        <dbReference type="ARBA" id="ARBA00023163"/>
    </source>
</evidence>
<gene>
    <name evidence="5" type="ORF">JOL79_16615</name>
</gene>
<dbReference type="GO" id="GO:0003700">
    <property type="term" value="F:DNA-binding transcription factor activity"/>
    <property type="evidence" value="ECO:0007669"/>
    <property type="project" value="TreeGrafter"/>
</dbReference>
<dbReference type="PANTHER" id="PTHR30146">
    <property type="entry name" value="LACI-RELATED TRANSCRIPTIONAL REPRESSOR"/>
    <property type="match status" value="1"/>
</dbReference>
<keyword evidence="3" id="KW-0804">Transcription</keyword>
<dbReference type="InterPro" id="IPR046335">
    <property type="entry name" value="LacI/GalR-like_sensor"/>
</dbReference>
<organism evidence="5 6">
    <name type="scientific">Microbispora oryzae</name>
    <dbReference type="NCBI Taxonomy" id="2806554"/>
    <lineage>
        <taxon>Bacteria</taxon>
        <taxon>Bacillati</taxon>
        <taxon>Actinomycetota</taxon>
        <taxon>Actinomycetes</taxon>
        <taxon>Streptosporangiales</taxon>
        <taxon>Streptosporangiaceae</taxon>
        <taxon>Microbispora</taxon>
    </lineage>
</organism>
<dbReference type="GO" id="GO:0000976">
    <property type="term" value="F:transcription cis-regulatory region binding"/>
    <property type="evidence" value="ECO:0007669"/>
    <property type="project" value="TreeGrafter"/>
</dbReference>
<evidence type="ECO:0000313" key="6">
    <source>
        <dbReference type="Proteomes" id="UP000674234"/>
    </source>
</evidence>
<sequence length="80" mass="8310">MSGQLGMISHMTARGVRVPQDVSVVGFDNIPTADLVTPPLTTVCQPKQQCGRTAVDLLVDLLNEANGPATRAGSCPCNSS</sequence>
<dbReference type="AlphaFoldDB" id="A0A940WH50"/>
<keyword evidence="2" id="KW-0238">DNA-binding</keyword>
<comment type="caution">
    <text evidence="5">The sequence shown here is derived from an EMBL/GenBank/DDBJ whole genome shotgun (WGS) entry which is preliminary data.</text>
</comment>
<evidence type="ECO:0000256" key="1">
    <source>
        <dbReference type="ARBA" id="ARBA00023015"/>
    </source>
</evidence>
<accession>A0A940WH50</accession>
<dbReference type="Pfam" id="PF13377">
    <property type="entry name" value="Peripla_BP_3"/>
    <property type="match status" value="1"/>
</dbReference>
<dbReference type="CDD" id="cd06267">
    <property type="entry name" value="PBP1_LacI_sugar_binding-like"/>
    <property type="match status" value="1"/>
</dbReference>
<proteinExistence type="predicted"/>
<dbReference type="PANTHER" id="PTHR30146:SF109">
    <property type="entry name" value="HTH-TYPE TRANSCRIPTIONAL REGULATOR GALS"/>
    <property type="match status" value="1"/>
</dbReference>
<keyword evidence="1" id="KW-0805">Transcription regulation</keyword>
<name>A0A940WH50_9ACTN</name>
<protein>
    <submittedName>
        <fullName evidence="5">Substrate-binding domain-containing protein</fullName>
    </submittedName>
</protein>
<evidence type="ECO:0000259" key="4">
    <source>
        <dbReference type="Pfam" id="PF13377"/>
    </source>
</evidence>
<evidence type="ECO:0000313" key="5">
    <source>
        <dbReference type="EMBL" id="MBP2705436.1"/>
    </source>
</evidence>
<dbReference type="EMBL" id="JAFCNB010000008">
    <property type="protein sequence ID" value="MBP2705436.1"/>
    <property type="molecule type" value="Genomic_DNA"/>
</dbReference>
<keyword evidence="6" id="KW-1185">Reference proteome</keyword>